<gene>
    <name evidence="2" type="primary">ORF70262</name>
</gene>
<protein>
    <submittedName>
        <fullName evidence="2">Uncharacterized protein</fullName>
    </submittedName>
</protein>
<name>A0A0B6ZP47_9EUPU</name>
<organism evidence="2">
    <name type="scientific">Arion vulgaris</name>
    <dbReference type="NCBI Taxonomy" id="1028688"/>
    <lineage>
        <taxon>Eukaryota</taxon>
        <taxon>Metazoa</taxon>
        <taxon>Spiralia</taxon>
        <taxon>Lophotrochozoa</taxon>
        <taxon>Mollusca</taxon>
        <taxon>Gastropoda</taxon>
        <taxon>Heterobranchia</taxon>
        <taxon>Euthyneura</taxon>
        <taxon>Panpulmonata</taxon>
        <taxon>Eupulmonata</taxon>
        <taxon>Stylommatophora</taxon>
        <taxon>Helicina</taxon>
        <taxon>Arionoidea</taxon>
        <taxon>Arionidae</taxon>
        <taxon>Arion</taxon>
    </lineage>
</organism>
<feature type="region of interest" description="Disordered" evidence="1">
    <location>
        <begin position="53"/>
        <end position="74"/>
    </location>
</feature>
<proteinExistence type="predicted"/>
<dbReference type="EMBL" id="HACG01022585">
    <property type="protein sequence ID" value="CEK69450.1"/>
    <property type="molecule type" value="Transcribed_RNA"/>
</dbReference>
<sequence length="74" mass="8120">MASLKCKETDSHPPVRESTAEICAAGSSFNQNRVSFLKREFMKSSHDQTLSSLNSISADLRGPGRFPTKYASPD</sequence>
<evidence type="ECO:0000313" key="2">
    <source>
        <dbReference type="EMBL" id="CEK69450.1"/>
    </source>
</evidence>
<accession>A0A0B6ZP47</accession>
<reference evidence="2" key="1">
    <citation type="submission" date="2014-12" db="EMBL/GenBank/DDBJ databases">
        <title>Insight into the proteome of Arion vulgaris.</title>
        <authorList>
            <person name="Aradska J."/>
            <person name="Bulat T."/>
            <person name="Smidak R."/>
            <person name="Sarate P."/>
            <person name="Gangsoo J."/>
            <person name="Sialana F."/>
            <person name="Bilban M."/>
            <person name="Lubec G."/>
        </authorList>
    </citation>
    <scope>NUCLEOTIDE SEQUENCE</scope>
    <source>
        <tissue evidence="2">Skin</tissue>
    </source>
</reference>
<evidence type="ECO:0000256" key="1">
    <source>
        <dbReference type="SAM" id="MobiDB-lite"/>
    </source>
</evidence>
<dbReference type="AlphaFoldDB" id="A0A0B6ZP47"/>
<feature type="non-terminal residue" evidence="2">
    <location>
        <position position="74"/>
    </location>
</feature>